<dbReference type="InterPro" id="IPR009912">
    <property type="entry name" value="DUF1451"/>
</dbReference>
<evidence type="ECO:0000313" key="3">
    <source>
        <dbReference type="EMBL" id="PAR20143.1"/>
    </source>
</evidence>
<reference evidence="6" key="3">
    <citation type="submission" date="2017-07" db="EMBL/GenBank/DDBJ databases">
        <authorList>
            <person name="Boucher Y."/>
            <person name="Orata F.D."/>
        </authorList>
    </citation>
    <scope>NUCLEOTIDE SEQUENCE [LARGE SCALE GENOMIC DNA]</scope>
    <source>
        <strain evidence="6">OYP9E10</strain>
    </source>
</reference>
<evidence type="ECO:0008006" key="7">
    <source>
        <dbReference type="Google" id="ProtNLM"/>
    </source>
</evidence>
<dbReference type="EMBL" id="LCUF01000004">
    <property type="protein sequence ID" value="KQA24091.1"/>
    <property type="molecule type" value="Genomic_DNA"/>
</dbReference>
<evidence type="ECO:0000313" key="4">
    <source>
        <dbReference type="Proteomes" id="UP000027331"/>
    </source>
</evidence>
<comment type="caution">
    <text evidence="2">The sequence shown here is derived from an EMBL/GenBank/DDBJ whole genome shotgun (WGS) entry which is preliminary data.</text>
</comment>
<name>A0A067B948_VIBMT</name>
<keyword evidence="4" id="KW-1185">Reference proteome</keyword>
<protein>
    <recommendedName>
        <fullName evidence="7">Zinc ribbon-containing protein</fullName>
    </recommendedName>
</protein>
<dbReference type="Proteomes" id="UP000027331">
    <property type="component" value="Unassembled WGS sequence"/>
</dbReference>
<dbReference type="EMBL" id="JJMN01000038">
    <property type="protein sequence ID" value="KDO14889.1"/>
    <property type="molecule type" value="Genomic_DNA"/>
</dbReference>
<dbReference type="AlphaFoldDB" id="A0A067B948"/>
<dbReference type="Pfam" id="PF07295">
    <property type="entry name" value="DUF1451"/>
    <property type="match status" value="1"/>
</dbReference>
<dbReference type="EMBL" id="NMSH01000022">
    <property type="protein sequence ID" value="PAR20143.1"/>
    <property type="molecule type" value="Genomic_DNA"/>
</dbReference>
<evidence type="ECO:0000313" key="1">
    <source>
        <dbReference type="EMBL" id="KDO14889.1"/>
    </source>
</evidence>
<reference evidence="3" key="4">
    <citation type="submission" date="2017-07" db="EMBL/GenBank/DDBJ databases">
        <authorList>
            <person name="Sun Z.S."/>
            <person name="Albrecht U."/>
            <person name="Echele G."/>
            <person name="Lee C.C."/>
        </authorList>
    </citation>
    <scope>NUCLEOTIDE SEQUENCE [LARGE SCALE GENOMIC DNA]</scope>
    <source>
        <strain evidence="3">OYP9E10</strain>
    </source>
</reference>
<evidence type="ECO:0000313" key="2">
    <source>
        <dbReference type="EMBL" id="KQA24091.1"/>
    </source>
</evidence>
<reference evidence="2 5" key="2">
    <citation type="journal article" date="2015" name="Genome Biol. Evol.">
        <title>The Dynamics of Genetic Interactions between Vibrio metoecus and Vibrio cholerae, Two Close Relatives Co-Occurring in the Environment.</title>
        <authorList>
            <person name="Orata F.D."/>
            <person name="Kirchberger P.C."/>
            <person name="Meheust R."/>
            <person name="Barlow E.J."/>
            <person name="Tarr C.L."/>
            <person name="Boucher Y."/>
        </authorList>
    </citation>
    <scope>NUCLEOTIDE SEQUENCE [LARGE SCALE GENOMIC DNA]</scope>
    <source>
        <strain evidence="2 5">08-2459</strain>
    </source>
</reference>
<accession>A0A067B948</accession>
<proteinExistence type="predicted"/>
<dbReference type="RefSeq" id="WP_055027478.1">
    <property type="nucleotide sequence ID" value="NZ_CP035688.1"/>
</dbReference>
<sequence length="156" mass="17234">MPKQKASYEALLEEVVETLKHSSNGVNEIVESSAKYVDAANNLTKDELALISAYVKADLKEFSQSFEQSKSGPFYLMIANSIWQGLLDITDRTKVEWVELFADLEHQGLYQAGEMIGLGVLVCDQCGNKTEFSHPTEIAPCLQCGGTAFSRQPLKP</sequence>
<dbReference type="Proteomes" id="UP000053724">
    <property type="component" value="Unassembled WGS sequence"/>
</dbReference>
<reference evidence="1 4" key="1">
    <citation type="submission" date="2014-04" db="EMBL/GenBank/DDBJ databases">
        <title>Vibrio metecus sp. nov., a close relative of Vibrio cholerae isolated from coastal brackish ponds and clinical specimens.</title>
        <authorList>
            <person name="Kirchberger P.C."/>
            <person name="Turnsek M."/>
            <person name="Hunt D.E."/>
            <person name="Haley B.J."/>
            <person name="Colwell R."/>
            <person name="Polz M.F."/>
            <person name="Tarr C.L."/>
            <person name="Boucher Y."/>
        </authorList>
    </citation>
    <scope>NUCLEOTIDE SEQUENCE [LARGE SCALE GENOMIC DNA]</scope>
    <source>
        <strain evidence="1">OP3H</strain>
        <strain evidence="4">PPCK-2014</strain>
    </source>
</reference>
<evidence type="ECO:0000313" key="5">
    <source>
        <dbReference type="Proteomes" id="UP000053724"/>
    </source>
</evidence>
<evidence type="ECO:0000313" key="6">
    <source>
        <dbReference type="Proteomes" id="UP000216173"/>
    </source>
</evidence>
<gene>
    <name evidence="2" type="ORF">AAY55_04635</name>
    <name evidence="3" type="ORF">CGU03_13590</name>
    <name evidence="1" type="ORF">DP83_06840</name>
</gene>
<dbReference type="PATRIC" id="fig|1481663.10.peg.1086"/>
<dbReference type="Proteomes" id="UP000216173">
    <property type="component" value="Unassembled WGS sequence"/>
</dbReference>
<organism evidence="2 5">
    <name type="scientific">Vibrio metoecus</name>
    <dbReference type="NCBI Taxonomy" id="1481663"/>
    <lineage>
        <taxon>Bacteria</taxon>
        <taxon>Pseudomonadati</taxon>
        <taxon>Pseudomonadota</taxon>
        <taxon>Gammaproteobacteria</taxon>
        <taxon>Vibrionales</taxon>
        <taxon>Vibrionaceae</taxon>
        <taxon>Vibrio</taxon>
    </lineage>
</organism>
<dbReference type="NCBIfam" id="NF008261">
    <property type="entry name" value="PRK11032.1"/>
    <property type="match status" value="1"/>
</dbReference>